<dbReference type="PANTHER" id="PTHR28523">
    <property type="entry name" value="CYTOCHROME C OXIDASE ASSEMBLY FACTOR 1"/>
    <property type="match status" value="1"/>
</dbReference>
<dbReference type="GO" id="GO:0033617">
    <property type="term" value="P:mitochondrial respiratory chain complex IV assembly"/>
    <property type="evidence" value="ECO:0007669"/>
    <property type="project" value="InterPro"/>
</dbReference>
<sequence>MFNRLSVLPRLTARTSFLIKRNVSLVQYTSKYLNENNKHSIQAKPSHISDKKMTIERELPDPTKQRRKGTHPVTFLLYLGVIYISAELIFNYERMNNTSVNNSLLELRRDPEARKLLGSNIKLYGLYPWIYGEIQQVKGNVDIWFKVTGNTERVGVVKFKAMRELNELNFVITEWKMTMEDNENDTLDILKFNGDENVRL</sequence>
<evidence type="ECO:0000313" key="2">
    <source>
        <dbReference type="Proteomes" id="UP000092321"/>
    </source>
</evidence>
<dbReference type="OrthoDB" id="2100652at2759"/>
<evidence type="ECO:0000313" key="1">
    <source>
        <dbReference type="EMBL" id="OBA28234.1"/>
    </source>
</evidence>
<dbReference type="InterPro" id="IPR014807">
    <property type="entry name" value="Coa1"/>
</dbReference>
<protein>
    <submittedName>
        <fullName evidence="1">DUF1783-domain-containing protein</fullName>
    </submittedName>
</protein>
<dbReference type="Proteomes" id="UP000092321">
    <property type="component" value="Unassembled WGS sequence"/>
</dbReference>
<dbReference type="Pfam" id="PF08695">
    <property type="entry name" value="Coa1"/>
    <property type="match status" value="1"/>
</dbReference>
<proteinExistence type="predicted"/>
<dbReference type="AlphaFoldDB" id="A0A1B7THK2"/>
<gene>
    <name evidence="1" type="ORF">HANVADRAFT_51565</name>
</gene>
<dbReference type="EMBL" id="LXPE01000004">
    <property type="protein sequence ID" value="OBA28234.1"/>
    <property type="molecule type" value="Genomic_DNA"/>
</dbReference>
<dbReference type="GO" id="GO:0005743">
    <property type="term" value="C:mitochondrial inner membrane"/>
    <property type="evidence" value="ECO:0007669"/>
    <property type="project" value="TreeGrafter"/>
</dbReference>
<dbReference type="InterPro" id="IPR042432">
    <property type="entry name" value="Coa1_fungi"/>
</dbReference>
<keyword evidence="2" id="KW-1185">Reference proteome</keyword>
<dbReference type="PANTHER" id="PTHR28523:SF1">
    <property type="entry name" value="CYTOCHROME C OXIDASE ASSEMBLY FACTOR 1"/>
    <property type="match status" value="1"/>
</dbReference>
<organism evidence="1 2">
    <name type="scientific">Hanseniaspora valbyensis NRRL Y-1626</name>
    <dbReference type="NCBI Taxonomy" id="766949"/>
    <lineage>
        <taxon>Eukaryota</taxon>
        <taxon>Fungi</taxon>
        <taxon>Dikarya</taxon>
        <taxon>Ascomycota</taxon>
        <taxon>Saccharomycotina</taxon>
        <taxon>Saccharomycetes</taxon>
        <taxon>Saccharomycodales</taxon>
        <taxon>Saccharomycodaceae</taxon>
        <taxon>Hanseniaspora</taxon>
    </lineage>
</organism>
<reference evidence="2" key="1">
    <citation type="journal article" date="2016" name="Proc. Natl. Acad. Sci. U.S.A.">
        <title>Comparative genomics of biotechnologically important yeasts.</title>
        <authorList>
            <person name="Riley R."/>
            <person name="Haridas S."/>
            <person name="Wolfe K.H."/>
            <person name="Lopes M.R."/>
            <person name="Hittinger C.T."/>
            <person name="Goeker M."/>
            <person name="Salamov A.A."/>
            <person name="Wisecaver J.H."/>
            <person name="Long T.M."/>
            <person name="Calvey C.H."/>
            <person name="Aerts A.L."/>
            <person name="Barry K.W."/>
            <person name="Choi C."/>
            <person name="Clum A."/>
            <person name="Coughlan A.Y."/>
            <person name="Deshpande S."/>
            <person name="Douglass A.P."/>
            <person name="Hanson S.J."/>
            <person name="Klenk H.-P."/>
            <person name="LaButti K.M."/>
            <person name="Lapidus A."/>
            <person name="Lindquist E.A."/>
            <person name="Lipzen A.M."/>
            <person name="Meier-Kolthoff J.P."/>
            <person name="Ohm R.A."/>
            <person name="Otillar R.P."/>
            <person name="Pangilinan J.L."/>
            <person name="Peng Y."/>
            <person name="Rokas A."/>
            <person name="Rosa C.A."/>
            <person name="Scheuner C."/>
            <person name="Sibirny A.A."/>
            <person name="Slot J.C."/>
            <person name="Stielow J.B."/>
            <person name="Sun H."/>
            <person name="Kurtzman C.P."/>
            <person name="Blackwell M."/>
            <person name="Grigoriev I.V."/>
            <person name="Jeffries T.W."/>
        </authorList>
    </citation>
    <scope>NUCLEOTIDE SEQUENCE [LARGE SCALE GENOMIC DNA]</scope>
    <source>
        <strain evidence="2">NRRL Y-1626</strain>
    </source>
</reference>
<accession>A0A1B7THK2</accession>
<name>A0A1B7THK2_9ASCO</name>
<comment type="caution">
    <text evidence="1">The sequence shown here is derived from an EMBL/GenBank/DDBJ whole genome shotgun (WGS) entry which is preliminary data.</text>
</comment>